<dbReference type="AlphaFoldDB" id="A0A1I8F5U6"/>
<dbReference type="InterPro" id="IPR027417">
    <property type="entry name" value="P-loop_NTPase"/>
</dbReference>
<organism evidence="1 2">
    <name type="scientific">Macrostomum lignano</name>
    <dbReference type="NCBI Taxonomy" id="282301"/>
    <lineage>
        <taxon>Eukaryota</taxon>
        <taxon>Metazoa</taxon>
        <taxon>Spiralia</taxon>
        <taxon>Lophotrochozoa</taxon>
        <taxon>Platyhelminthes</taxon>
        <taxon>Rhabditophora</taxon>
        <taxon>Macrostomorpha</taxon>
        <taxon>Macrostomida</taxon>
        <taxon>Macrostomidae</taxon>
        <taxon>Macrostomum</taxon>
    </lineage>
</organism>
<dbReference type="GO" id="GO:0005525">
    <property type="term" value="F:GTP binding"/>
    <property type="evidence" value="ECO:0007669"/>
    <property type="project" value="InterPro"/>
</dbReference>
<sequence>MTICEAAGSGNSGVGKTALTVSHSWHRLSTEASYSPIRKCPMVIIGDLNECIIWQLWNTAAKTIQISKHGFFSRRDGFLLCFRFDLKSELHGHSQLANPAGRLMLIASDRHHPTSFSSEEAQKLAPTMNIPYVETSAATGYKVTDAVEKLLDLVMLRIEQSVDKSQLPIKRSNKRNVGSGKQSGCAC</sequence>
<evidence type="ECO:0000313" key="1">
    <source>
        <dbReference type="Proteomes" id="UP000095280"/>
    </source>
</evidence>
<dbReference type="WBParaSite" id="maker-unitig_21653-snap-gene-0.2-mRNA-1">
    <property type="protein sequence ID" value="maker-unitig_21653-snap-gene-0.2-mRNA-1"/>
    <property type="gene ID" value="maker-unitig_21653-snap-gene-0.2"/>
</dbReference>
<dbReference type="Pfam" id="PF00071">
    <property type="entry name" value="Ras"/>
    <property type="match status" value="1"/>
</dbReference>
<name>A0A1I8F5U6_9PLAT</name>
<proteinExistence type="predicted"/>
<dbReference type="Gene3D" id="3.40.50.300">
    <property type="entry name" value="P-loop containing nucleotide triphosphate hydrolases"/>
    <property type="match status" value="1"/>
</dbReference>
<keyword evidence="1" id="KW-1185">Reference proteome</keyword>
<dbReference type="GO" id="GO:0003924">
    <property type="term" value="F:GTPase activity"/>
    <property type="evidence" value="ECO:0007669"/>
    <property type="project" value="InterPro"/>
</dbReference>
<accession>A0A1I8F5U6</accession>
<reference evidence="2" key="1">
    <citation type="submission" date="2016-11" db="UniProtKB">
        <authorList>
            <consortium name="WormBaseParasite"/>
        </authorList>
    </citation>
    <scope>IDENTIFICATION</scope>
</reference>
<protein>
    <submittedName>
        <fullName evidence="2">Small GTP-binding protein RAB6</fullName>
    </submittedName>
</protein>
<dbReference type="SUPFAM" id="SSF52540">
    <property type="entry name" value="P-loop containing nucleoside triphosphate hydrolases"/>
    <property type="match status" value="1"/>
</dbReference>
<dbReference type="InterPro" id="IPR001806">
    <property type="entry name" value="Small_GTPase"/>
</dbReference>
<dbReference type="SMART" id="SM00173">
    <property type="entry name" value="RAS"/>
    <property type="match status" value="1"/>
</dbReference>
<dbReference type="Proteomes" id="UP000095280">
    <property type="component" value="Unplaced"/>
</dbReference>
<evidence type="ECO:0000313" key="2">
    <source>
        <dbReference type="WBParaSite" id="maker-unitig_21653-snap-gene-0.2-mRNA-1"/>
    </source>
</evidence>